<dbReference type="STRING" id="279238.Saro_0989"/>
<dbReference type="AlphaFoldDB" id="Q2G9N9"/>
<comment type="similarity">
    <text evidence="2 6">Belongs to the FKBP-type PPIase family.</text>
</comment>
<dbReference type="Proteomes" id="UP000009134">
    <property type="component" value="Chromosome"/>
</dbReference>
<dbReference type="HOGENOM" id="CLU_1377364_0_0_5"/>
<dbReference type="KEGG" id="nar:Saro_0989"/>
<organism evidence="9 10">
    <name type="scientific">Novosphingobium aromaticivorans (strain ATCC 700278 / DSM 12444 / CCUG 56034 / CIP 105152 / NBRC 16084 / F199)</name>
    <dbReference type="NCBI Taxonomy" id="279238"/>
    <lineage>
        <taxon>Bacteria</taxon>
        <taxon>Pseudomonadati</taxon>
        <taxon>Pseudomonadota</taxon>
        <taxon>Alphaproteobacteria</taxon>
        <taxon>Sphingomonadales</taxon>
        <taxon>Sphingomonadaceae</taxon>
        <taxon>Novosphingobium</taxon>
    </lineage>
</organism>
<proteinExistence type="inferred from homology"/>
<name>Q2G9N9_NOVAD</name>
<dbReference type="PANTHER" id="PTHR43811">
    <property type="entry name" value="FKBP-TYPE PEPTIDYL-PROLYL CIS-TRANS ISOMERASE FKPA"/>
    <property type="match status" value="1"/>
</dbReference>
<evidence type="ECO:0000256" key="3">
    <source>
        <dbReference type="ARBA" id="ARBA00023110"/>
    </source>
</evidence>
<feature type="chain" id="PRO_5004208095" description="Peptidyl-prolyl cis-trans isomerase" evidence="7">
    <location>
        <begin position="20"/>
        <end position="187"/>
    </location>
</feature>
<gene>
    <name evidence="9" type="ordered locus">Saro_0989</name>
</gene>
<dbReference type="InterPro" id="IPR046357">
    <property type="entry name" value="PPIase_dom_sf"/>
</dbReference>
<keyword evidence="3 5" id="KW-0697">Rotamase</keyword>
<evidence type="ECO:0000256" key="5">
    <source>
        <dbReference type="PROSITE-ProRule" id="PRU00277"/>
    </source>
</evidence>
<evidence type="ECO:0000256" key="6">
    <source>
        <dbReference type="RuleBase" id="RU003915"/>
    </source>
</evidence>
<feature type="domain" description="PPIase FKBP-type" evidence="8">
    <location>
        <begin position="78"/>
        <end position="160"/>
    </location>
</feature>
<keyword evidence="7" id="KW-0732">Signal</keyword>
<dbReference type="InterPro" id="IPR001179">
    <property type="entry name" value="PPIase_FKBP_dom"/>
</dbReference>
<evidence type="ECO:0000313" key="10">
    <source>
        <dbReference type="Proteomes" id="UP000009134"/>
    </source>
</evidence>
<evidence type="ECO:0000313" key="9">
    <source>
        <dbReference type="EMBL" id="ABD25434.1"/>
    </source>
</evidence>
<evidence type="ECO:0000256" key="4">
    <source>
        <dbReference type="ARBA" id="ARBA00023235"/>
    </source>
</evidence>
<keyword evidence="10" id="KW-1185">Reference proteome</keyword>
<dbReference type="EMBL" id="CP000248">
    <property type="protein sequence ID" value="ABD25434.1"/>
    <property type="molecule type" value="Genomic_DNA"/>
</dbReference>
<dbReference type="EC" id="5.2.1.8" evidence="6"/>
<dbReference type="SUPFAM" id="SSF54534">
    <property type="entry name" value="FKBP-like"/>
    <property type="match status" value="1"/>
</dbReference>
<protein>
    <recommendedName>
        <fullName evidence="6">Peptidyl-prolyl cis-trans isomerase</fullName>
        <ecNumber evidence="6">5.2.1.8</ecNumber>
    </recommendedName>
</protein>
<reference evidence="10" key="1">
    <citation type="submission" date="2006-01" db="EMBL/GenBank/DDBJ databases">
        <title>Complete sequence of Novosphingobium aromaticivorans DSM 12444.</title>
        <authorList>
            <consortium name="US DOE Joint Genome Institute"/>
            <person name="Copeland A."/>
            <person name="Lucas S."/>
            <person name="Lapidus A."/>
            <person name="Barry K."/>
            <person name="Detter J.C."/>
            <person name="Glavina T."/>
            <person name="Hammon N."/>
            <person name="Israni S."/>
            <person name="Pitluck S."/>
            <person name="Chain P."/>
            <person name="Malfatti S."/>
            <person name="Shin M."/>
            <person name="Vergez L."/>
            <person name="Schmutz J."/>
            <person name="Larimer F."/>
            <person name="Land M."/>
            <person name="Kyrpides N."/>
            <person name="Ivanova N."/>
            <person name="Fredrickson J."/>
            <person name="Balkwill D."/>
            <person name="Romine M.F."/>
            <person name="Richardson P."/>
        </authorList>
    </citation>
    <scope>NUCLEOTIDE SEQUENCE [LARGE SCALE GENOMIC DNA]</scope>
    <source>
        <strain evidence="10">ATCC 700278 / DSM 12444 / CCUG 56034 / CIP 105152 / NBRC 16084 / F199</strain>
    </source>
</reference>
<dbReference type="GO" id="GO:0003755">
    <property type="term" value="F:peptidyl-prolyl cis-trans isomerase activity"/>
    <property type="evidence" value="ECO:0007669"/>
    <property type="project" value="UniProtKB-UniRule"/>
</dbReference>
<dbReference type="eggNOG" id="COG0545">
    <property type="taxonomic scope" value="Bacteria"/>
</dbReference>
<keyword evidence="4 5" id="KW-0413">Isomerase</keyword>
<dbReference type="Gene3D" id="3.10.50.40">
    <property type="match status" value="1"/>
</dbReference>
<evidence type="ECO:0000256" key="2">
    <source>
        <dbReference type="ARBA" id="ARBA00006577"/>
    </source>
</evidence>
<dbReference type="Pfam" id="PF00254">
    <property type="entry name" value="FKBP_C"/>
    <property type="match status" value="1"/>
</dbReference>
<dbReference type="RefSeq" id="WP_011444648.1">
    <property type="nucleotide sequence ID" value="NC_007794.1"/>
</dbReference>
<evidence type="ECO:0000259" key="8">
    <source>
        <dbReference type="PROSITE" id="PS50059"/>
    </source>
</evidence>
<sequence length="187" mass="18983">MTNFALALCRIAPVLVLSAAVPAISAAPAKAPVASAQAIPLPLNPVIAGPQRLCTAKTASGLGTMGLKAVEGAKPAKGDYVLVNYIGYLATNGEVFDQGMQAAFPVEGVIPGFSEGLQMMAKGSTWRFCVPSPLGYGAEASGPIPANSDLVFQVELVDFKTAAEVEAMRAAAASAQPGAEAQPATPR</sequence>
<comment type="catalytic activity">
    <reaction evidence="1 5 6">
        <text>[protein]-peptidylproline (omega=180) = [protein]-peptidylproline (omega=0)</text>
        <dbReference type="Rhea" id="RHEA:16237"/>
        <dbReference type="Rhea" id="RHEA-COMP:10747"/>
        <dbReference type="Rhea" id="RHEA-COMP:10748"/>
        <dbReference type="ChEBI" id="CHEBI:83833"/>
        <dbReference type="ChEBI" id="CHEBI:83834"/>
        <dbReference type="EC" id="5.2.1.8"/>
    </reaction>
</comment>
<feature type="signal peptide" evidence="7">
    <location>
        <begin position="1"/>
        <end position="19"/>
    </location>
</feature>
<evidence type="ECO:0000256" key="7">
    <source>
        <dbReference type="SAM" id="SignalP"/>
    </source>
</evidence>
<evidence type="ECO:0000256" key="1">
    <source>
        <dbReference type="ARBA" id="ARBA00000971"/>
    </source>
</evidence>
<dbReference type="PROSITE" id="PS50059">
    <property type="entry name" value="FKBP_PPIASE"/>
    <property type="match status" value="1"/>
</dbReference>
<dbReference type="PANTHER" id="PTHR43811:SF19">
    <property type="entry name" value="39 KDA FK506-BINDING NUCLEAR PROTEIN"/>
    <property type="match status" value="1"/>
</dbReference>
<accession>Q2G9N9</accession>